<name>A0AAQ3N7H8_VIGMU</name>
<sequence>MTWLVRNQRVTEERELGDIFASSDVERLVARTPWKVHLNSALCCFLRVVMAFAALIGSLRVAFPAPFIVSGQPPPAASLRLIKLRQIMEPATLLAKPLSETCNHHNRCFGVKLTDLVAAMVPLCISQISTTSLCLT</sequence>
<dbReference type="Proteomes" id="UP001374535">
    <property type="component" value="Chromosome 7"/>
</dbReference>
<organism evidence="2 3">
    <name type="scientific">Vigna mungo</name>
    <name type="common">Black gram</name>
    <name type="synonym">Phaseolus mungo</name>
    <dbReference type="NCBI Taxonomy" id="3915"/>
    <lineage>
        <taxon>Eukaryota</taxon>
        <taxon>Viridiplantae</taxon>
        <taxon>Streptophyta</taxon>
        <taxon>Embryophyta</taxon>
        <taxon>Tracheophyta</taxon>
        <taxon>Spermatophyta</taxon>
        <taxon>Magnoliopsida</taxon>
        <taxon>eudicotyledons</taxon>
        <taxon>Gunneridae</taxon>
        <taxon>Pentapetalae</taxon>
        <taxon>rosids</taxon>
        <taxon>fabids</taxon>
        <taxon>Fabales</taxon>
        <taxon>Fabaceae</taxon>
        <taxon>Papilionoideae</taxon>
        <taxon>50 kb inversion clade</taxon>
        <taxon>NPAAA clade</taxon>
        <taxon>indigoferoid/millettioid clade</taxon>
        <taxon>Phaseoleae</taxon>
        <taxon>Vigna</taxon>
    </lineage>
</organism>
<evidence type="ECO:0000313" key="3">
    <source>
        <dbReference type="Proteomes" id="UP001374535"/>
    </source>
</evidence>
<protein>
    <submittedName>
        <fullName evidence="2">Uncharacterized protein</fullName>
    </submittedName>
</protein>
<keyword evidence="1" id="KW-0812">Transmembrane</keyword>
<dbReference type="AlphaFoldDB" id="A0AAQ3N7H8"/>
<feature type="transmembrane region" description="Helical" evidence="1">
    <location>
        <begin position="41"/>
        <end position="63"/>
    </location>
</feature>
<reference evidence="2 3" key="1">
    <citation type="journal article" date="2023" name="Life. Sci Alliance">
        <title>Evolutionary insights into 3D genome organization and epigenetic landscape of Vigna mungo.</title>
        <authorList>
            <person name="Junaid A."/>
            <person name="Singh B."/>
            <person name="Bhatia S."/>
        </authorList>
    </citation>
    <scope>NUCLEOTIDE SEQUENCE [LARGE SCALE GENOMIC DNA]</scope>
    <source>
        <strain evidence="2">Urdbean</strain>
    </source>
</reference>
<evidence type="ECO:0000256" key="1">
    <source>
        <dbReference type="SAM" id="Phobius"/>
    </source>
</evidence>
<gene>
    <name evidence="2" type="ORF">V8G54_024758</name>
</gene>
<keyword evidence="3" id="KW-1185">Reference proteome</keyword>
<keyword evidence="1" id="KW-0472">Membrane</keyword>
<accession>A0AAQ3N7H8</accession>
<keyword evidence="1" id="KW-1133">Transmembrane helix</keyword>
<dbReference type="EMBL" id="CP144694">
    <property type="protein sequence ID" value="WVZ03952.1"/>
    <property type="molecule type" value="Genomic_DNA"/>
</dbReference>
<proteinExistence type="predicted"/>
<evidence type="ECO:0000313" key="2">
    <source>
        <dbReference type="EMBL" id="WVZ03952.1"/>
    </source>
</evidence>